<dbReference type="InParanoid" id="A0A409V8U8"/>
<feature type="transmembrane region" description="Helical" evidence="2">
    <location>
        <begin position="287"/>
        <end position="308"/>
    </location>
</feature>
<evidence type="ECO:0000256" key="1">
    <source>
        <dbReference type="SAM" id="MobiDB-lite"/>
    </source>
</evidence>
<dbReference type="AlphaFoldDB" id="A0A409V8U8"/>
<feature type="transmembrane region" description="Helical" evidence="2">
    <location>
        <begin position="259"/>
        <end position="281"/>
    </location>
</feature>
<dbReference type="Proteomes" id="UP000284842">
    <property type="component" value="Unassembled WGS sequence"/>
</dbReference>
<evidence type="ECO:0000313" key="4">
    <source>
        <dbReference type="Proteomes" id="UP000284842"/>
    </source>
</evidence>
<feature type="region of interest" description="Disordered" evidence="1">
    <location>
        <begin position="180"/>
        <end position="205"/>
    </location>
</feature>
<keyword evidence="2" id="KW-0472">Membrane</keyword>
<organism evidence="3 4">
    <name type="scientific">Panaeolus cyanescens</name>
    <dbReference type="NCBI Taxonomy" id="181874"/>
    <lineage>
        <taxon>Eukaryota</taxon>
        <taxon>Fungi</taxon>
        <taxon>Dikarya</taxon>
        <taxon>Basidiomycota</taxon>
        <taxon>Agaricomycotina</taxon>
        <taxon>Agaricomycetes</taxon>
        <taxon>Agaricomycetidae</taxon>
        <taxon>Agaricales</taxon>
        <taxon>Agaricineae</taxon>
        <taxon>Galeropsidaceae</taxon>
        <taxon>Panaeolus</taxon>
    </lineage>
</organism>
<proteinExistence type="predicted"/>
<accession>A0A409V8U8</accession>
<sequence length="326" mass="35880">MGKNLASTYLILHSVSLYLEFKSRYSKLTTFVVTQEDVNRQDEERRKAAMRDLVESWMDRLQLISVITTFFASTEAGLLTITTPNSRDDPETNLNQVTNIGLMGALIVHSSAAIISFLAAFILIRHKLQIAKQEEIEVEREEEIHAMRNYTHHSQFNPPIAEASIRVETSNVNANGPTISHTVTRNSAHRSPTTEQPGHFSGRYNTDPVPGPVRVASPYGSGPFSTAPIFSTNPHLVQVGPRLWGDQVPTHLLSRFHTLCIALSLLGFVLALMGMLCFAWDRLALSAGVSASIFMAICLVSGLGVLIIPEGEGRNGHIYVNDNTSA</sequence>
<name>A0A409V8U8_9AGAR</name>
<reference evidence="3 4" key="1">
    <citation type="journal article" date="2018" name="Evol. Lett.">
        <title>Horizontal gene cluster transfer increased hallucinogenic mushroom diversity.</title>
        <authorList>
            <person name="Reynolds H.T."/>
            <person name="Vijayakumar V."/>
            <person name="Gluck-Thaler E."/>
            <person name="Korotkin H.B."/>
            <person name="Matheny P.B."/>
            <person name="Slot J.C."/>
        </authorList>
    </citation>
    <scope>NUCLEOTIDE SEQUENCE [LARGE SCALE GENOMIC DNA]</scope>
    <source>
        <strain evidence="3 4">2629</strain>
    </source>
</reference>
<feature type="transmembrane region" description="Helical" evidence="2">
    <location>
        <begin position="61"/>
        <end position="81"/>
    </location>
</feature>
<keyword evidence="2" id="KW-0812">Transmembrane</keyword>
<keyword evidence="4" id="KW-1185">Reference proteome</keyword>
<gene>
    <name evidence="3" type="ORF">CVT24_005969</name>
</gene>
<protein>
    <submittedName>
        <fullName evidence="3">Uncharacterized protein</fullName>
    </submittedName>
</protein>
<comment type="caution">
    <text evidence="3">The sequence shown here is derived from an EMBL/GenBank/DDBJ whole genome shotgun (WGS) entry which is preliminary data.</text>
</comment>
<feature type="compositionally biased region" description="Polar residues" evidence="1">
    <location>
        <begin position="180"/>
        <end position="196"/>
    </location>
</feature>
<keyword evidence="2" id="KW-1133">Transmembrane helix</keyword>
<evidence type="ECO:0000313" key="3">
    <source>
        <dbReference type="EMBL" id="PPQ63023.1"/>
    </source>
</evidence>
<dbReference type="OrthoDB" id="2653987at2759"/>
<feature type="transmembrane region" description="Helical" evidence="2">
    <location>
        <begin position="101"/>
        <end position="124"/>
    </location>
</feature>
<dbReference type="EMBL" id="NHTK01006133">
    <property type="protein sequence ID" value="PPQ63023.1"/>
    <property type="molecule type" value="Genomic_DNA"/>
</dbReference>
<evidence type="ECO:0000256" key="2">
    <source>
        <dbReference type="SAM" id="Phobius"/>
    </source>
</evidence>